<evidence type="ECO:0000259" key="5">
    <source>
        <dbReference type="PROSITE" id="PS50166"/>
    </source>
</evidence>
<dbReference type="GO" id="GO:0005829">
    <property type="term" value="C:cytosol"/>
    <property type="evidence" value="ECO:0007669"/>
    <property type="project" value="TreeGrafter"/>
</dbReference>
<dbReference type="InterPro" id="IPR016024">
    <property type="entry name" value="ARM-type_fold"/>
</dbReference>
<reference evidence="6 7" key="1">
    <citation type="journal article" date="2018" name="MBio">
        <title>Comparative Genomics Reveals the Core Gene Toolbox for the Fungus-Insect Symbiosis.</title>
        <authorList>
            <person name="Wang Y."/>
            <person name="Stata M."/>
            <person name="Wang W."/>
            <person name="Stajich J.E."/>
            <person name="White M.M."/>
            <person name="Moncalvo J.M."/>
        </authorList>
    </citation>
    <scope>NUCLEOTIDE SEQUENCE [LARGE SCALE GENOMIC DNA]</scope>
    <source>
        <strain evidence="6 7">SC-DP-2</strain>
    </source>
</reference>
<protein>
    <recommendedName>
        <fullName evidence="5">Importin N-terminal domain-containing protein</fullName>
    </recommendedName>
</protein>
<keyword evidence="7" id="KW-1185">Reference proteome</keyword>
<dbReference type="Pfam" id="PF03810">
    <property type="entry name" value="IBN_N"/>
    <property type="match status" value="1"/>
</dbReference>
<comment type="caution">
    <text evidence="6">The sequence shown here is derived from an EMBL/GenBank/DDBJ whole genome shotgun (WGS) entry which is preliminary data.</text>
</comment>
<dbReference type="SUPFAM" id="SSF48371">
    <property type="entry name" value="ARM repeat"/>
    <property type="match status" value="1"/>
</dbReference>
<comment type="subcellular location">
    <subcellularLocation>
        <location evidence="1">Nucleus</location>
    </subcellularLocation>
</comment>
<evidence type="ECO:0000313" key="6">
    <source>
        <dbReference type="EMBL" id="PVV02163.1"/>
    </source>
</evidence>
<evidence type="ECO:0000313" key="7">
    <source>
        <dbReference type="Proteomes" id="UP000245609"/>
    </source>
</evidence>
<evidence type="ECO:0000256" key="3">
    <source>
        <dbReference type="ARBA" id="ARBA00022448"/>
    </source>
</evidence>
<evidence type="ECO:0000256" key="2">
    <source>
        <dbReference type="ARBA" id="ARBA00007991"/>
    </source>
</evidence>
<comment type="similarity">
    <text evidence="2">Belongs to the importin beta family.</text>
</comment>
<gene>
    <name evidence="6" type="ORF">BB560_003389</name>
</gene>
<name>A0A2T9ZC39_9FUNG</name>
<dbReference type="SMART" id="SM00913">
    <property type="entry name" value="IBN_N"/>
    <property type="match status" value="1"/>
</dbReference>
<evidence type="ECO:0000256" key="1">
    <source>
        <dbReference type="ARBA" id="ARBA00004123"/>
    </source>
</evidence>
<dbReference type="Gene3D" id="1.25.10.10">
    <property type="entry name" value="Leucine-rich Repeat Variant"/>
    <property type="match status" value="1"/>
</dbReference>
<dbReference type="InterPro" id="IPR001494">
    <property type="entry name" value="Importin-beta_N"/>
</dbReference>
<dbReference type="PROSITE" id="PS50166">
    <property type="entry name" value="IMPORTIN_B_NT"/>
    <property type="match status" value="1"/>
</dbReference>
<dbReference type="GO" id="GO:0031267">
    <property type="term" value="F:small GTPase binding"/>
    <property type="evidence" value="ECO:0007669"/>
    <property type="project" value="InterPro"/>
</dbReference>
<dbReference type="Pfam" id="PF25758">
    <property type="entry name" value="TPR_IPO11"/>
    <property type="match status" value="1"/>
</dbReference>
<dbReference type="AlphaFoldDB" id="A0A2T9ZC39"/>
<dbReference type="PANTHER" id="PTHR10997:SF7">
    <property type="entry name" value="IMPORTIN-11"/>
    <property type="match status" value="1"/>
</dbReference>
<accession>A0A2T9ZC39</accession>
<proteinExistence type="inferred from homology"/>
<dbReference type="Proteomes" id="UP000245609">
    <property type="component" value="Unassembled WGS sequence"/>
</dbReference>
<dbReference type="InterPro" id="IPR058669">
    <property type="entry name" value="TPR_IPO7/11-like"/>
</dbReference>
<dbReference type="EMBL" id="MBFS01000581">
    <property type="protein sequence ID" value="PVV02163.1"/>
    <property type="molecule type" value="Genomic_DNA"/>
</dbReference>
<keyword evidence="4" id="KW-0539">Nucleus</keyword>
<feature type="domain" description="Importin N-terminal" evidence="5">
    <location>
        <begin position="32"/>
        <end position="104"/>
    </location>
</feature>
<dbReference type="GO" id="GO:0005635">
    <property type="term" value="C:nuclear envelope"/>
    <property type="evidence" value="ECO:0007669"/>
    <property type="project" value="TreeGrafter"/>
</dbReference>
<dbReference type="InterPro" id="IPR011989">
    <property type="entry name" value="ARM-like"/>
</dbReference>
<dbReference type="STRING" id="133381.A0A2T9ZC39"/>
<dbReference type="PANTHER" id="PTHR10997">
    <property type="entry name" value="IMPORTIN-7, 8, 11"/>
    <property type="match status" value="1"/>
</dbReference>
<sequence length="1040" mass="119476">MLDPNVLPTLRATQLEILQKLITGDYTLTKQAENEMGQIANIEGYHYIWQDIYLDKSLPDNIRMVSAINFKNGIKRHWKRPTVGAIKHHEKVAISNRLLELYCSNTKHINIFYNDAIATVVKSDFPRFWPSAFNDIVESIERIRSSKDIDSCVYREDNMIQVLHLSIKDICSIALPLQRQHFREFAIFFLPKLYSWISECSDMLFNRQIVNESIIGRLANYTKITKRALCFGLKNSEKNEFADKLFENMVVSIEQLLQIYHNTLDPTIKNSLLKYILSIQDLFLELAKINFPAFLFMNFSKHLLLWLGNFLISVEFQNFFIACRSPSSKDGNIDFCLIYLKALLLFSSTVKNLSLHSTAFDSEADQIYSQHIAELKSFVFSDDFVNNLVSVLVSRYMALTELDLVERSESPETWVNIEELDLEELEVRPCAERVYYLLLTEYSNLIIPSLLTSLQNIESLSLIEKDSLYNAIGQSTLEISKSISFSELFDNFLIKDLQSQIPQSEILRHRVVWLIGKWTHSGLIDERRSQVYQALTACISTSEPSLVVKLASVIAIKECINDWNFDEDMFSKHCHTLIVSLIALYQDPSIDRSKSFILSCLSSFVERMKVLILPFLDLFSEFVPWLWSQLPEWSQANAGLHSEPILIITMMNLSINLINASGEKNTLFHPIAKKIIEFSCDPDSPYQLSFFDSGTELWSSIIRQSTDLNEYLLFLFPLISRILKQGATEFTREHFKLVESYSLIGIQRYFVENPETLLLNSTLNNSSVLPAQGLTAISLNDLLDSLTECFSFVERFEEYFIPFIKTIGVLVGTTHHILGVNGVFLIINHRGFINAIYSTIANSTEYASNLKGHLAVVFSRLCIIFHQDLNGFFNHISQVTAVDPDLVHQTCIDFLIENYILLNPTNHKSTVALALSYFLSCTLQNTVSKLPFIISRVWYDYVLSIPRPDTEDSQFDQSNIGYNDGYESDEYVLLPDSQETIRKTEFLKIDSFNPTFVVESIKESIEFAKSRLGQEEFQAKVLSKIDKYTSSTLFEKLQKI</sequence>
<evidence type="ECO:0000256" key="4">
    <source>
        <dbReference type="ARBA" id="ARBA00023242"/>
    </source>
</evidence>
<dbReference type="GO" id="GO:0006606">
    <property type="term" value="P:protein import into nucleus"/>
    <property type="evidence" value="ECO:0007669"/>
    <property type="project" value="TreeGrafter"/>
</dbReference>
<dbReference type="OrthoDB" id="361693at2759"/>
<organism evidence="6 7">
    <name type="scientific">Smittium megazygosporum</name>
    <dbReference type="NCBI Taxonomy" id="133381"/>
    <lineage>
        <taxon>Eukaryota</taxon>
        <taxon>Fungi</taxon>
        <taxon>Fungi incertae sedis</taxon>
        <taxon>Zoopagomycota</taxon>
        <taxon>Kickxellomycotina</taxon>
        <taxon>Harpellomycetes</taxon>
        <taxon>Harpellales</taxon>
        <taxon>Legeriomycetaceae</taxon>
        <taxon>Smittium</taxon>
    </lineage>
</organism>
<keyword evidence="3" id="KW-0813">Transport</keyword>